<evidence type="ECO:0000313" key="3">
    <source>
        <dbReference type="Proteomes" id="UP000320762"/>
    </source>
</evidence>
<dbReference type="PROSITE" id="PS50181">
    <property type="entry name" value="FBOX"/>
    <property type="match status" value="1"/>
</dbReference>
<evidence type="ECO:0000259" key="1">
    <source>
        <dbReference type="PROSITE" id="PS50181"/>
    </source>
</evidence>
<sequence>MPIDVLYEVFQYVEPQTLMNLCRATKALRNILTRRSARSIWQRSLASVHGLPSTPDAMTEPAYVDLIWGRGCMFCGSLSNVTTSWYMRVRYCEECAREKYSYRPNHLEFPVLYQMLYIVSTDASKAAILPYIRVPCSQRGRRRSKKMYALHMMQNFEQELRLHQEGTYEAGGEWEKAATDWYEEKKQAFKLHKKHARLCEQWIAHRQADRLSDLERRRDIRQRAIEERLTGVGWGDELKRLPSGALAKRKSVRTVVPLNDKDWLSMRDNLVSFMVEAQEMRFAKEDRLYDLLETVYRDFCRSKTFRDVLPGIGDLATAPPITDLLNETPSADELCAEEVLDTLSTIPRSFFDAWQARCEQELIALLQEHLWKDPAIWLLFGINTVVTSETLRLASIVFRTRHGSSGIFYPDILAMSNYDEKERRQPWSTDLVVIDAEKIRQACYVVKLTTWDPRTTRIRDMDLLDPWFYHPADPRDEHGMRVVYPWRYKARMGSDGRQLAWLSLPETIMARHRVCSDEWTVQFSDGDALCAHCDSRFEESKELYDHLRDA</sequence>
<reference evidence="2 3" key="1">
    <citation type="journal article" date="2019" name="New Phytol.">
        <title>Comparative genomics reveals unique wood-decay strategies and fruiting body development in the Schizophyllaceae.</title>
        <authorList>
            <person name="Almasi E."/>
            <person name="Sahu N."/>
            <person name="Krizsan K."/>
            <person name="Balint B."/>
            <person name="Kovacs G.M."/>
            <person name="Kiss B."/>
            <person name="Cseklye J."/>
            <person name="Drula E."/>
            <person name="Henrissat B."/>
            <person name="Nagy I."/>
            <person name="Chovatia M."/>
            <person name="Adam C."/>
            <person name="LaButti K."/>
            <person name="Lipzen A."/>
            <person name="Riley R."/>
            <person name="Grigoriev I.V."/>
            <person name="Nagy L.G."/>
        </authorList>
    </citation>
    <scope>NUCLEOTIDE SEQUENCE [LARGE SCALE GENOMIC DNA]</scope>
    <source>
        <strain evidence="2 3">NL-1724</strain>
    </source>
</reference>
<feature type="domain" description="F-box" evidence="1">
    <location>
        <begin position="1"/>
        <end position="44"/>
    </location>
</feature>
<dbReference type="STRING" id="97359.A0A550C987"/>
<protein>
    <recommendedName>
        <fullName evidence="1">F-box domain-containing protein</fullName>
    </recommendedName>
</protein>
<dbReference type="EMBL" id="VDMD01000017">
    <property type="protein sequence ID" value="TRM61364.1"/>
    <property type="molecule type" value="Genomic_DNA"/>
</dbReference>
<comment type="caution">
    <text evidence="2">The sequence shown here is derived from an EMBL/GenBank/DDBJ whole genome shotgun (WGS) entry which is preliminary data.</text>
</comment>
<dbReference type="Proteomes" id="UP000320762">
    <property type="component" value="Unassembled WGS sequence"/>
</dbReference>
<gene>
    <name evidence="2" type="ORF">BD626DRAFT_571009</name>
</gene>
<accession>A0A550C987</accession>
<dbReference type="OrthoDB" id="2322499at2759"/>
<dbReference type="AlphaFoldDB" id="A0A550C987"/>
<dbReference type="InterPro" id="IPR001810">
    <property type="entry name" value="F-box_dom"/>
</dbReference>
<dbReference type="SMART" id="SM00256">
    <property type="entry name" value="FBOX"/>
    <property type="match status" value="1"/>
</dbReference>
<keyword evidence="3" id="KW-1185">Reference proteome</keyword>
<name>A0A550C987_9AGAR</name>
<proteinExistence type="predicted"/>
<organism evidence="2 3">
    <name type="scientific">Schizophyllum amplum</name>
    <dbReference type="NCBI Taxonomy" id="97359"/>
    <lineage>
        <taxon>Eukaryota</taxon>
        <taxon>Fungi</taxon>
        <taxon>Dikarya</taxon>
        <taxon>Basidiomycota</taxon>
        <taxon>Agaricomycotina</taxon>
        <taxon>Agaricomycetes</taxon>
        <taxon>Agaricomycetidae</taxon>
        <taxon>Agaricales</taxon>
        <taxon>Schizophyllaceae</taxon>
        <taxon>Schizophyllum</taxon>
    </lineage>
</organism>
<evidence type="ECO:0000313" key="2">
    <source>
        <dbReference type="EMBL" id="TRM61364.1"/>
    </source>
</evidence>